<dbReference type="Proteomes" id="UP000050509">
    <property type="component" value="Unassembled WGS sequence"/>
</dbReference>
<name>A0A0P9CPW8_9CHLR</name>
<evidence type="ECO:0000313" key="2">
    <source>
        <dbReference type="Proteomes" id="UP000050509"/>
    </source>
</evidence>
<feature type="non-terminal residue" evidence="1">
    <location>
        <position position="1"/>
    </location>
</feature>
<evidence type="ECO:0000313" key="1">
    <source>
        <dbReference type="EMBL" id="KPV47687.1"/>
    </source>
</evidence>
<keyword evidence="2" id="KW-1185">Reference proteome</keyword>
<organism evidence="1 2">
    <name type="scientific">Kouleothrix aurantiaca</name>
    <dbReference type="NCBI Taxonomy" id="186479"/>
    <lineage>
        <taxon>Bacteria</taxon>
        <taxon>Bacillati</taxon>
        <taxon>Chloroflexota</taxon>
        <taxon>Chloroflexia</taxon>
        <taxon>Chloroflexales</taxon>
        <taxon>Roseiflexineae</taxon>
        <taxon>Roseiflexaceae</taxon>
        <taxon>Kouleothrix</taxon>
    </lineage>
</organism>
<reference evidence="1 2" key="1">
    <citation type="submission" date="2015-09" db="EMBL/GenBank/DDBJ databases">
        <title>Draft genome sequence of Kouleothrix aurantiaca JCM 19913.</title>
        <authorList>
            <person name="Hemp J."/>
        </authorList>
    </citation>
    <scope>NUCLEOTIDE SEQUENCE [LARGE SCALE GENOMIC DNA]</scope>
    <source>
        <strain evidence="1 2">COM-B</strain>
    </source>
</reference>
<comment type="caution">
    <text evidence="1">The sequence shown here is derived from an EMBL/GenBank/DDBJ whole genome shotgun (WGS) entry which is preliminary data.</text>
</comment>
<gene>
    <name evidence="1" type="ORF">SE17_42085</name>
</gene>
<accession>A0A0P9CPW8</accession>
<sequence length="96" mass="10738">ISTAQIAPTRAFIAAADGWLRRLLAVNRASQRLHEPSLLPVLGLRWYTVCRLSTALGPWVWWRFQRSPLARHAPIDAPRRAKFLLKALASSPTAIA</sequence>
<dbReference type="EMBL" id="LJCR01003330">
    <property type="protein sequence ID" value="KPV47687.1"/>
    <property type="molecule type" value="Genomic_DNA"/>
</dbReference>
<protein>
    <submittedName>
        <fullName evidence="1">Uncharacterized protein</fullName>
    </submittedName>
</protein>
<dbReference type="AlphaFoldDB" id="A0A0P9CPW8"/>
<proteinExistence type="predicted"/>